<dbReference type="SUPFAM" id="SSF50249">
    <property type="entry name" value="Nucleic acid-binding proteins"/>
    <property type="match status" value="1"/>
</dbReference>
<comment type="similarity">
    <text evidence="1 7">Belongs to the RecO family.</text>
</comment>
<dbReference type="SUPFAM" id="SSF57863">
    <property type="entry name" value="ArfGap/RecO-like zinc finger"/>
    <property type="match status" value="1"/>
</dbReference>
<dbReference type="PANTHER" id="PTHR33991">
    <property type="entry name" value="DNA REPAIR PROTEIN RECO"/>
    <property type="match status" value="1"/>
</dbReference>
<name>A0ABU6NV05_9BACI</name>
<dbReference type="NCBIfam" id="TIGR00613">
    <property type="entry name" value="reco"/>
    <property type="match status" value="1"/>
</dbReference>
<dbReference type="Gene3D" id="2.40.50.140">
    <property type="entry name" value="Nucleic acid-binding proteins"/>
    <property type="match status" value="1"/>
</dbReference>
<organism evidence="9 10">
    <name type="scientific">Metabacillus fastidiosus</name>
    <dbReference type="NCBI Taxonomy" id="1458"/>
    <lineage>
        <taxon>Bacteria</taxon>
        <taxon>Bacillati</taxon>
        <taxon>Bacillota</taxon>
        <taxon>Bacilli</taxon>
        <taxon>Bacillales</taxon>
        <taxon>Bacillaceae</taxon>
        <taxon>Metabacillus</taxon>
    </lineage>
</organism>
<dbReference type="Pfam" id="PF02565">
    <property type="entry name" value="RecO_C"/>
    <property type="match status" value="1"/>
</dbReference>
<evidence type="ECO:0000313" key="10">
    <source>
        <dbReference type="Proteomes" id="UP001342826"/>
    </source>
</evidence>
<dbReference type="InterPro" id="IPR037278">
    <property type="entry name" value="ARFGAP/RecO"/>
</dbReference>
<dbReference type="InterPro" id="IPR042242">
    <property type="entry name" value="RecO_C"/>
</dbReference>
<accession>A0ABU6NV05</accession>
<evidence type="ECO:0000256" key="2">
    <source>
        <dbReference type="ARBA" id="ARBA00021310"/>
    </source>
</evidence>
<evidence type="ECO:0000256" key="4">
    <source>
        <dbReference type="ARBA" id="ARBA00023172"/>
    </source>
</evidence>
<dbReference type="GeneID" id="301139552"/>
<comment type="function">
    <text evidence="7">Involved in DNA repair and RecF pathway recombination.</text>
</comment>
<dbReference type="Proteomes" id="UP001342826">
    <property type="component" value="Unassembled WGS sequence"/>
</dbReference>
<keyword evidence="3 7" id="KW-0227">DNA damage</keyword>
<dbReference type="InterPro" id="IPR003717">
    <property type="entry name" value="RecO"/>
</dbReference>
<evidence type="ECO:0000259" key="8">
    <source>
        <dbReference type="Pfam" id="PF11967"/>
    </source>
</evidence>
<dbReference type="Gene3D" id="1.20.1440.120">
    <property type="entry name" value="Recombination protein O, C-terminal domain"/>
    <property type="match status" value="1"/>
</dbReference>
<evidence type="ECO:0000256" key="1">
    <source>
        <dbReference type="ARBA" id="ARBA00007452"/>
    </source>
</evidence>
<dbReference type="EMBL" id="JARTFS010000005">
    <property type="protein sequence ID" value="MED4400971.1"/>
    <property type="molecule type" value="Genomic_DNA"/>
</dbReference>
<keyword evidence="5 7" id="KW-0234">DNA repair</keyword>
<dbReference type="InterPro" id="IPR022572">
    <property type="entry name" value="DNA_rep/recomb_RecO_N"/>
</dbReference>
<protein>
    <recommendedName>
        <fullName evidence="2 7">DNA repair protein RecO</fullName>
    </recommendedName>
    <alternativeName>
        <fullName evidence="6 7">Recombination protein O</fullName>
    </alternativeName>
</protein>
<dbReference type="Pfam" id="PF11967">
    <property type="entry name" value="RecO_N"/>
    <property type="match status" value="1"/>
</dbReference>
<dbReference type="InterPro" id="IPR012340">
    <property type="entry name" value="NA-bd_OB-fold"/>
</dbReference>
<dbReference type="RefSeq" id="WP_066225220.1">
    <property type="nucleotide sequence ID" value="NZ_JARTFQ010000007.1"/>
</dbReference>
<reference evidence="9 10" key="1">
    <citation type="submission" date="2023-03" db="EMBL/GenBank/DDBJ databases">
        <title>Bacillus Genome Sequencing.</title>
        <authorList>
            <person name="Dunlap C."/>
        </authorList>
    </citation>
    <scope>NUCLEOTIDE SEQUENCE [LARGE SCALE GENOMIC DNA]</scope>
    <source>
        <strain evidence="9 10">NRS-1717</strain>
    </source>
</reference>
<proteinExistence type="inferred from homology"/>
<gene>
    <name evidence="7 9" type="primary">recO</name>
    <name evidence="9" type="ORF">P9271_06450</name>
</gene>
<evidence type="ECO:0000256" key="5">
    <source>
        <dbReference type="ARBA" id="ARBA00023204"/>
    </source>
</evidence>
<dbReference type="HAMAP" id="MF_00201">
    <property type="entry name" value="RecO"/>
    <property type="match status" value="1"/>
</dbReference>
<keyword evidence="4 7" id="KW-0233">DNA recombination</keyword>
<evidence type="ECO:0000313" key="9">
    <source>
        <dbReference type="EMBL" id="MED4400971.1"/>
    </source>
</evidence>
<evidence type="ECO:0000256" key="7">
    <source>
        <dbReference type="HAMAP-Rule" id="MF_00201"/>
    </source>
</evidence>
<comment type="caution">
    <text evidence="9">The sequence shown here is derived from an EMBL/GenBank/DDBJ whole genome shotgun (WGS) entry which is preliminary data.</text>
</comment>
<feature type="domain" description="DNA replication/recombination mediator RecO N-terminal" evidence="8">
    <location>
        <begin position="1"/>
        <end position="76"/>
    </location>
</feature>
<sequence length="251" mass="28845">MLQKCEGIVIRSTDYGESNKIITIYTRELGKVGLMARGAKKPKSRLSAITQLLTYGSFLFQKTSGLGSLQQGETILSMRNIKEDIFLTAYASYIAELLDKSTENFEKNPFLFEFFKQTLQLLDEGVDPEILINIFEIKMLSVIGLHPQLDSCAVCGEKDGTFHFSIREGGFICHRCFEKDPYRLQISQNTVKLLRLFYHFDLNRLGQISVKEETKLELKHVIDAYYEEYSGLHLKSKRFLTQIDNLKGKFI</sequence>
<evidence type="ECO:0000256" key="6">
    <source>
        <dbReference type="ARBA" id="ARBA00033409"/>
    </source>
</evidence>
<evidence type="ECO:0000256" key="3">
    <source>
        <dbReference type="ARBA" id="ARBA00022763"/>
    </source>
</evidence>
<keyword evidence="10" id="KW-1185">Reference proteome</keyword>
<dbReference type="PANTHER" id="PTHR33991:SF1">
    <property type="entry name" value="DNA REPAIR PROTEIN RECO"/>
    <property type="match status" value="1"/>
</dbReference>